<dbReference type="GO" id="GO:0051539">
    <property type="term" value="F:4 iron, 4 sulfur cluster binding"/>
    <property type="evidence" value="ECO:0007669"/>
    <property type="project" value="UniProtKB-UniRule"/>
</dbReference>
<proteinExistence type="inferred from homology"/>
<dbReference type="NCBIfam" id="NF002537">
    <property type="entry name" value="PRK02090.1"/>
    <property type="match status" value="1"/>
</dbReference>
<keyword evidence="10" id="KW-0408">Iron</keyword>
<dbReference type="Proteomes" id="UP000315636">
    <property type="component" value="Unassembled WGS sequence"/>
</dbReference>
<keyword evidence="10" id="KW-0411">Iron-sulfur</keyword>
<evidence type="ECO:0000313" key="13">
    <source>
        <dbReference type="Proteomes" id="UP000315636"/>
    </source>
</evidence>
<evidence type="ECO:0000256" key="9">
    <source>
        <dbReference type="ARBA" id="ARBA00032041"/>
    </source>
</evidence>
<dbReference type="GO" id="GO:0019379">
    <property type="term" value="P:sulfate assimilation, phosphoadenylyl sulfate reduction by phosphoadenylyl-sulfate reductase (thioredoxin)"/>
    <property type="evidence" value="ECO:0007669"/>
    <property type="project" value="UniProtKB-UniRule"/>
</dbReference>
<keyword evidence="10" id="KW-0479">Metal-binding</keyword>
<dbReference type="InterPro" id="IPR011798">
    <property type="entry name" value="APS_reductase"/>
</dbReference>
<dbReference type="InterPro" id="IPR002500">
    <property type="entry name" value="PAPS_reduct_dom"/>
</dbReference>
<evidence type="ECO:0000256" key="2">
    <source>
        <dbReference type="ARBA" id="ARBA00022490"/>
    </source>
</evidence>
<dbReference type="OrthoDB" id="9772604at2"/>
<dbReference type="RefSeq" id="WP_142503823.1">
    <property type="nucleotide sequence ID" value="NZ_FXTI01000001.1"/>
</dbReference>
<dbReference type="FunFam" id="3.40.50.620:FF:000095">
    <property type="entry name" value="Phosphoadenosine phosphosulfate reductase"/>
    <property type="match status" value="1"/>
</dbReference>
<dbReference type="PIRSF" id="PIRSF000857">
    <property type="entry name" value="PAPS_reductase"/>
    <property type="match status" value="1"/>
</dbReference>
<feature type="domain" description="Phosphoadenosine phosphosulphate reductase" evidence="11">
    <location>
        <begin position="42"/>
        <end position="213"/>
    </location>
</feature>
<dbReference type="EMBL" id="FXTI01000001">
    <property type="protein sequence ID" value="SMO33397.1"/>
    <property type="molecule type" value="Genomic_DNA"/>
</dbReference>
<dbReference type="GO" id="GO:0043866">
    <property type="term" value="F:adenylyl-sulfate reductase (thioredoxin) activity"/>
    <property type="evidence" value="ECO:0007669"/>
    <property type="project" value="UniProtKB-EC"/>
</dbReference>
<organism evidence="12 13">
    <name type="scientific">Melghirimyces algeriensis</name>
    <dbReference type="NCBI Taxonomy" id="910412"/>
    <lineage>
        <taxon>Bacteria</taxon>
        <taxon>Bacillati</taxon>
        <taxon>Bacillota</taxon>
        <taxon>Bacilli</taxon>
        <taxon>Bacillales</taxon>
        <taxon>Thermoactinomycetaceae</taxon>
        <taxon>Melghirimyces</taxon>
    </lineage>
</organism>
<dbReference type="GO" id="GO:0046872">
    <property type="term" value="F:metal ion binding"/>
    <property type="evidence" value="ECO:0007669"/>
    <property type="project" value="UniProtKB-KW"/>
</dbReference>
<dbReference type="EC" id="1.8.4.10" evidence="6 10"/>
<feature type="binding site" evidence="10">
    <location>
        <position position="207"/>
    </location>
    <ligand>
        <name>[4Fe-4S] cluster</name>
        <dbReference type="ChEBI" id="CHEBI:49883"/>
    </ligand>
</feature>
<comment type="function">
    <text evidence="4 10">Catalyzes the formation of sulfite from adenosine 5'-phosphosulfate (APS) using thioredoxin as an electron donor.</text>
</comment>
<dbReference type="AlphaFoldDB" id="A0A521AF18"/>
<dbReference type="InterPro" id="IPR014729">
    <property type="entry name" value="Rossmann-like_a/b/a_fold"/>
</dbReference>
<gene>
    <name evidence="10" type="primary">cysH</name>
    <name evidence="12" type="ORF">SAMN06264849_101106</name>
</gene>
<dbReference type="Pfam" id="PF01507">
    <property type="entry name" value="PAPS_reduct"/>
    <property type="match status" value="1"/>
</dbReference>
<feature type="binding site" evidence="10">
    <location>
        <position position="210"/>
    </location>
    <ligand>
        <name>[4Fe-4S] cluster</name>
        <dbReference type="ChEBI" id="CHEBI:49883"/>
    </ligand>
</feature>
<feature type="binding site" evidence="10">
    <location>
        <position position="125"/>
    </location>
    <ligand>
        <name>[4Fe-4S] cluster</name>
        <dbReference type="ChEBI" id="CHEBI:49883"/>
    </ligand>
</feature>
<dbReference type="GO" id="GO:0019344">
    <property type="term" value="P:cysteine biosynthetic process"/>
    <property type="evidence" value="ECO:0007669"/>
    <property type="project" value="InterPro"/>
</dbReference>
<keyword evidence="3 10" id="KW-0560">Oxidoreductase</keyword>
<dbReference type="PANTHER" id="PTHR46509:SF1">
    <property type="entry name" value="PHOSPHOADENOSINE PHOSPHOSULFATE REDUCTASE"/>
    <property type="match status" value="1"/>
</dbReference>
<evidence type="ECO:0000256" key="10">
    <source>
        <dbReference type="HAMAP-Rule" id="MF_00063"/>
    </source>
</evidence>
<dbReference type="SUPFAM" id="SSF52402">
    <property type="entry name" value="Adenine nucleotide alpha hydrolases-like"/>
    <property type="match status" value="1"/>
</dbReference>
<reference evidence="12 13" key="1">
    <citation type="submission" date="2017-05" db="EMBL/GenBank/DDBJ databases">
        <authorList>
            <person name="Varghese N."/>
            <person name="Submissions S."/>
        </authorList>
    </citation>
    <scope>NUCLEOTIDE SEQUENCE [LARGE SCALE GENOMIC DNA]</scope>
    <source>
        <strain evidence="12 13">DSM 45474</strain>
    </source>
</reference>
<feature type="active site" description="Nucleophile; cysteine thiosulfonate intermediate" evidence="10">
    <location>
        <position position="233"/>
    </location>
</feature>
<dbReference type="GO" id="GO:0005737">
    <property type="term" value="C:cytoplasm"/>
    <property type="evidence" value="ECO:0007669"/>
    <property type="project" value="UniProtKB-SubCell"/>
</dbReference>
<comment type="catalytic activity">
    <reaction evidence="10">
        <text>[thioredoxin]-disulfide + sulfite + AMP + 2 H(+) = adenosine 5'-phosphosulfate + [thioredoxin]-dithiol</text>
        <dbReference type="Rhea" id="RHEA:21976"/>
        <dbReference type="Rhea" id="RHEA-COMP:10698"/>
        <dbReference type="Rhea" id="RHEA-COMP:10700"/>
        <dbReference type="ChEBI" id="CHEBI:15378"/>
        <dbReference type="ChEBI" id="CHEBI:17359"/>
        <dbReference type="ChEBI" id="CHEBI:29950"/>
        <dbReference type="ChEBI" id="CHEBI:50058"/>
        <dbReference type="ChEBI" id="CHEBI:58243"/>
        <dbReference type="ChEBI" id="CHEBI:456215"/>
        <dbReference type="EC" id="1.8.4.10"/>
    </reaction>
</comment>
<evidence type="ECO:0000256" key="8">
    <source>
        <dbReference type="ARBA" id="ARBA00030894"/>
    </source>
</evidence>
<feature type="binding site" evidence="10">
    <location>
        <position position="124"/>
    </location>
    <ligand>
        <name>[4Fe-4S] cluster</name>
        <dbReference type="ChEBI" id="CHEBI:49883"/>
    </ligand>
</feature>
<dbReference type="GO" id="GO:0070814">
    <property type="term" value="P:hydrogen sulfide biosynthetic process"/>
    <property type="evidence" value="ECO:0007669"/>
    <property type="project" value="UniProtKB-UniRule"/>
</dbReference>
<evidence type="ECO:0000256" key="6">
    <source>
        <dbReference type="ARBA" id="ARBA00024386"/>
    </source>
</evidence>
<evidence type="ECO:0000256" key="3">
    <source>
        <dbReference type="ARBA" id="ARBA00023002"/>
    </source>
</evidence>
<accession>A0A521AF18</accession>
<dbReference type="NCBIfam" id="TIGR00434">
    <property type="entry name" value="cysH"/>
    <property type="match status" value="1"/>
</dbReference>
<comment type="similarity">
    <text evidence="1 10">Belongs to the PAPS reductase family. CysH subfamily.</text>
</comment>
<comment type="cofactor">
    <cofactor evidence="10">
        <name>[4Fe-4S] cluster</name>
        <dbReference type="ChEBI" id="CHEBI:49883"/>
    </cofactor>
    <text evidence="10">Binds 1 [4Fe-4S] cluster per subunit.</text>
</comment>
<dbReference type="PANTHER" id="PTHR46509">
    <property type="entry name" value="PHOSPHOADENOSINE PHOSPHOSULFATE REDUCTASE"/>
    <property type="match status" value="1"/>
</dbReference>
<keyword evidence="13" id="KW-1185">Reference proteome</keyword>
<name>A0A521AF18_9BACL</name>
<dbReference type="GO" id="GO:0004604">
    <property type="term" value="F:phosphoadenylyl-sulfate reductase (thioredoxin) activity"/>
    <property type="evidence" value="ECO:0007669"/>
    <property type="project" value="UniProtKB-UniRule"/>
</dbReference>
<evidence type="ECO:0000313" key="12">
    <source>
        <dbReference type="EMBL" id="SMO33397.1"/>
    </source>
</evidence>
<dbReference type="NCBIfam" id="TIGR02055">
    <property type="entry name" value="APS_reductase"/>
    <property type="match status" value="1"/>
</dbReference>
<sequence length="243" mass="28156">MDLTLSYETWEKAEKPVFSIDNETKGAFNVLSWAMEHYGDDIVYACSFGAESMPLIDLMMRVRSNVRLVFLDTGLHFKETHEVIQKVKDRYPGLEIQLMQPELTVEEQAEQYGENLWDRKPDQCCHLRKIVPLERALAGATAWISGLRRSQSPTRQFTQFINRDERFHSIKICPLIHWSWKDVWSYIKEHDLPYNILHDRGYPSIGCAPCTRPVAKGEDIRAGRWFGLQKTECGLHGGSPQKE</sequence>
<keyword evidence="2 10" id="KW-0963">Cytoplasm</keyword>
<evidence type="ECO:0000256" key="7">
    <source>
        <dbReference type="ARBA" id="ARBA00029514"/>
    </source>
</evidence>
<evidence type="ECO:0000259" key="11">
    <source>
        <dbReference type="Pfam" id="PF01507"/>
    </source>
</evidence>
<dbReference type="HAMAP" id="MF_00063">
    <property type="entry name" value="CysH"/>
    <property type="match status" value="1"/>
</dbReference>
<comment type="subcellular location">
    <subcellularLocation>
        <location evidence="10">Cytoplasm</location>
    </subcellularLocation>
</comment>
<protein>
    <recommendedName>
        <fullName evidence="7 10">Adenosine 5'-phosphosulfate reductase</fullName>
        <shortName evidence="10">APS reductase</shortName>
        <ecNumber evidence="6 10">1.8.4.10</ecNumber>
    </recommendedName>
    <alternativeName>
        <fullName evidence="9 10">5'-adenylylsulfate reductase</fullName>
    </alternativeName>
    <alternativeName>
        <fullName evidence="8 10">Thioredoxin-dependent 5'-adenylylsulfate reductase</fullName>
    </alternativeName>
</protein>
<evidence type="ECO:0000256" key="5">
    <source>
        <dbReference type="ARBA" id="ARBA00024327"/>
    </source>
</evidence>
<comment type="pathway">
    <text evidence="5 10">Sulfur metabolism; hydrogen sulfide biosynthesis; sulfite from sulfate.</text>
</comment>
<dbReference type="CDD" id="cd23945">
    <property type="entry name" value="PAPS_reductase"/>
    <property type="match status" value="1"/>
</dbReference>
<evidence type="ECO:0000256" key="1">
    <source>
        <dbReference type="ARBA" id="ARBA00009732"/>
    </source>
</evidence>
<evidence type="ECO:0000256" key="4">
    <source>
        <dbReference type="ARBA" id="ARBA00024298"/>
    </source>
</evidence>
<dbReference type="InterPro" id="IPR004511">
    <property type="entry name" value="PAPS/APS_Rdtase"/>
</dbReference>
<dbReference type="Gene3D" id="3.40.50.620">
    <property type="entry name" value="HUPs"/>
    <property type="match status" value="1"/>
</dbReference>